<dbReference type="eggNOG" id="COG1418">
    <property type="taxonomic scope" value="Bacteria"/>
</dbReference>
<dbReference type="SUPFAM" id="SSF109604">
    <property type="entry name" value="HD-domain/PDEase-like"/>
    <property type="match status" value="1"/>
</dbReference>
<dbReference type="OrthoDB" id="1680582at2"/>
<dbReference type="Pfam" id="PF01966">
    <property type="entry name" value="HD"/>
    <property type="match status" value="1"/>
</dbReference>
<protein>
    <submittedName>
        <fullName evidence="2">Metal dependent phosphohydrolase protein</fullName>
    </submittedName>
</protein>
<proteinExistence type="predicted"/>
<dbReference type="Proteomes" id="UP000005707">
    <property type="component" value="Unassembled WGS sequence"/>
</dbReference>
<dbReference type="GO" id="GO:0016787">
    <property type="term" value="F:hydrolase activity"/>
    <property type="evidence" value="ECO:0007669"/>
    <property type="project" value="UniProtKB-KW"/>
</dbReference>
<evidence type="ECO:0000259" key="1">
    <source>
        <dbReference type="SMART" id="SM00471"/>
    </source>
</evidence>
<gene>
    <name evidence="2" type="ORF">HLPCO_002646</name>
</gene>
<comment type="caution">
    <text evidence="2">The sequence shown here is derived from an EMBL/GenBank/DDBJ whole genome shotgun (WGS) entry which is preliminary data.</text>
</comment>
<reference evidence="2 3" key="1">
    <citation type="journal article" date="2011" name="J. Bacteriol.">
        <title>Genome sequence of Haloplasma contractile, an unusual contractile bacterium from a deep-sea anoxic brine lake.</title>
        <authorList>
            <person name="Antunes A."/>
            <person name="Alam I."/>
            <person name="El Dorry H."/>
            <person name="Siam R."/>
            <person name="Robertson A."/>
            <person name="Bajic V.B."/>
            <person name="Stingl U."/>
        </authorList>
    </citation>
    <scope>NUCLEOTIDE SEQUENCE [LARGE SCALE GENOMIC DNA]</scope>
    <source>
        <strain evidence="2 3">SSD-17B</strain>
    </source>
</reference>
<accession>F7Q113</accession>
<dbReference type="RefSeq" id="WP_008827246.1">
    <property type="nucleotide sequence ID" value="NZ_AFNU02000012.1"/>
</dbReference>
<dbReference type="InterPro" id="IPR006674">
    <property type="entry name" value="HD_domain"/>
</dbReference>
<organism evidence="2 3">
    <name type="scientific">Haloplasma contractile SSD-17B</name>
    <dbReference type="NCBI Taxonomy" id="1033810"/>
    <lineage>
        <taxon>Bacteria</taxon>
        <taxon>Bacillati</taxon>
        <taxon>Mycoplasmatota</taxon>
        <taxon>Mollicutes</taxon>
        <taxon>Haloplasmatales</taxon>
        <taxon>Haloplasmataceae</taxon>
        <taxon>Haloplasma</taxon>
    </lineage>
</organism>
<dbReference type="EMBL" id="AFNU02000012">
    <property type="protein sequence ID" value="ERJ11344.1"/>
    <property type="molecule type" value="Genomic_DNA"/>
</dbReference>
<dbReference type="InParanoid" id="F7Q113"/>
<sequence length="189" mass="21805">MKTNQGKNFIRLPMKRLNRILALLLKDMKDLNDEGRELPIRWNIMHMYSSVQIAKLLAFKRGINTELAAIAAALHDIGVVKTKKRKDHAQAAKPFVYEYLNLYNSQFGDKLGEITEEEIELIVTAIVKHSEKEKIDEHPFIELLKDVDSVDRYLHGVITKSDHLNRCKRVTRELNLESIIPLGIGVEYE</sequence>
<evidence type="ECO:0000313" key="3">
    <source>
        <dbReference type="Proteomes" id="UP000005707"/>
    </source>
</evidence>
<feature type="domain" description="HD/PDEase" evidence="1">
    <location>
        <begin position="39"/>
        <end position="162"/>
    </location>
</feature>
<evidence type="ECO:0000313" key="2">
    <source>
        <dbReference type="EMBL" id="ERJ11344.1"/>
    </source>
</evidence>
<reference evidence="2 3" key="2">
    <citation type="journal article" date="2013" name="PLoS ONE">
        <title>INDIGO - INtegrated Data Warehouse of MIcrobial GenOmes with Examples from the Red Sea Extremophiles.</title>
        <authorList>
            <person name="Alam I."/>
            <person name="Antunes A."/>
            <person name="Kamau A.A."/>
            <person name="Ba Alawi W."/>
            <person name="Kalkatawi M."/>
            <person name="Stingl U."/>
            <person name="Bajic V.B."/>
        </authorList>
    </citation>
    <scope>NUCLEOTIDE SEQUENCE [LARGE SCALE GENOMIC DNA]</scope>
    <source>
        <strain evidence="2 3">SSD-17B</strain>
    </source>
</reference>
<name>F7Q113_9MOLU</name>
<dbReference type="InterPro" id="IPR003607">
    <property type="entry name" value="HD/PDEase_dom"/>
</dbReference>
<keyword evidence="3" id="KW-1185">Reference proteome</keyword>
<dbReference type="Gene3D" id="1.10.3210.10">
    <property type="entry name" value="Hypothetical protein af1432"/>
    <property type="match status" value="1"/>
</dbReference>
<dbReference type="AlphaFoldDB" id="F7Q113"/>
<dbReference type="SMART" id="SM00471">
    <property type="entry name" value="HDc"/>
    <property type="match status" value="1"/>
</dbReference>